<evidence type="ECO:0000256" key="1">
    <source>
        <dbReference type="SAM" id="Phobius"/>
    </source>
</evidence>
<name>A0A8T3UR76_9ARCH</name>
<keyword evidence="1" id="KW-1133">Transmembrane helix</keyword>
<gene>
    <name evidence="2" type="ORF">IHE50_01750</name>
</gene>
<reference evidence="2 3" key="1">
    <citation type="submission" date="2020-09" db="EMBL/GenBank/DDBJ databases">
        <title>Genomic characterization of a novel Parvarchaeota family in acid mine drainage sediments.</title>
        <authorList>
            <person name="Luo Z.-H."/>
        </authorList>
    </citation>
    <scope>NUCLEOTIDE SEQUENCE [LARGE SCALE GENOMIC DNA]</scope>
    <source>
        <strain evidence="2">TL1-5_bins.178</strain>
    </source>
</reference>
<evidence type="ECO:0000313" key="3">
    <source>
        <dbReference type="Proteomes" id="UP000763484"/>
    </source>
</evidence>
<protein>
    <submittedName>
        <fullName evidence="2">Uncharacterized protein</fullName>
    </submittedName>
</protein>
<dbReference type="Proteomes" id="UP000763484">
    <property type="component" value="Unassembled WGS sequence"/>
</dbReference>
<keyword evidence="1" id="KW-0812">Transmembrane</keyword>
<dbReference type="EMBL" id="JADFAQ010000024">
    <property type="protein sequence ID" value="MBE5728121.1"/>
    <property type="molecule type" value="Genomic_DNA"/>
</dbReference>
<comment type="caution">
    <text evidence="2">The sequence shown here is derived from an EMBL/GenBank/DDBJ whole genome shotgun (WGS) entry which is preliminary data.</text>
</comment>
<organism evidence="2 3">
    <name type="scientific">Candidatus Acidifodinimicrobium mancum</name>
    <dbReference type="NCBI Taxonomy" id="2898728"/>
    <lineage>
        <taxon>Archaea</taxon>
        <taxon>Candidatus Parvarchaeota</taxon>
        <taxon>Candidatus Acidifodinimicrobiaceae</taxon>
        <taxon>Candidatus Acidifodinimicrobium</taxon>
    </lineage>
</organism>
<feature type="transmembrane region" description="Helical" evidence="1">
    <location>
        <begin position="7"/>
        <end position="26"/>
    </location>
</feature>
<keyword evidence="1" id="KW-0472">Membrane</keyword>
<evidence type="ECO:0000313" key="2">
    <source>
        <dbReference type="EMBL" id="MBE5728121.1"/>
    </source>
</evidence>
<sequence length="144" mass="15712">MKPAIREGIIVAVIIAALYLVFYAFGNMNNYQTVNCNSLAFNYSGQVSDFSLNASNESTLSVVYVGNTAKIPENVSLYAGTSNKTGITVEYPAAYVISPGREAYFQYLITPEEAGTYLLNLNLSARYDRCVKSVKIPIIVTVKG</sequence>
<accession>A0A8T3UR76</accession>
<proteinExistence type="predicted"/>
<dbReference type="AlphaFoldDB" id="A0A8T3UR76"/>